<name>A0A1X2ITH0_9FUNG</name>
<protein>
    <submittedName>
        <fullName evidence="2">Uncharacterized protein</fullName>
    </submittedName>
</protein>
<dbReference type="Proteomes" id="UP000193560">
    <property type="component" value="Unassembled WGS sequence"/>
</dbReference>
<dbReference type="AlphaFoldDB" id="A0A1X2ITH0"/>
<comment type="caution">
    <text evidence="2">The sequence shown here is derived from an EMBL/GenBank/DDBJ whole genome shotgun (WGS) entry which is preliminary data.</text>
</comment>
<keyword evidence="1" id="KW-0472">Membrane</keyword>
<dbReference type="EMBL" id="MCGE01000004">
    <property type="protein sequence ID" value="ORZ22052.1"/>
    <property type="molecule type" value="Genomic_DNA"/>
</dbReference>
<organism evidence="2 3">
    <name type="scientific">Absidia repens</name>
    <dbReference type="NCBI Taxonomy" id="90262"/>
    <lineage>
        <taxon>Eukaryota</taxon>
        <taxon>Fungi</taxon>
        <taxon>Fungi incertae sedis</taxon>
        <taxon>Mucoromycota</taxon>
        <taxon>Mucoromycotina</taxon>
        <taxon>Mucoromycetes</taxon>
        <taxon>Mucorales</taxon>
        <taxon>Cunninghamellaceae</taxon>
        <taxon>Absidia</taxon>
    </lineage>
</organism>
<evidence type="ECO:0000313" key="2">
    <source>
        <dbReference type="EMBL" id="ORZ22052.1"/>
    </source>
</evidence>
<keyword evidence="3" id="KW-1185">Reference proteome</keyword>
<keyword evidence="1" id="KW-1133">Transmembrane helix</keyword>
<evidence type="ECO:0000256" key="1">
    <source>
        <dbReference type="SAM" id="Phobius"/>
    </source>
</evidence>
<gene>
    <name evidence="2" type="ORF">BCR42DRAFT_447393</name>
</gene>
<proteinExistence type="predicted"/>
<accession>A0A1X2ITH0</accession>
<feature type="transmembrane region" description="Helical" evidence="1">
    <location>
        <begin position="54"/>
        <end position="73"/>
    </location>
</feature>
<reference evidence="2 3" key="1">
    <citation type="submission" date="2016-07" db="EMBL/GenBank/DDBJ databases">
        <title>Pervasive Adenine N6-methylation of Active Genes in Fungi.</title>
        <authorList>
            <consortium name="DOE Joint Genome Institute"/>
            <person name="Mondo S.J."/>
            <person name="Dannebaum R.O."/>
            <person name="Kuo R.C."/>
            <person name="Labutti K."/>
            <person name="Haridas S."/>
            <person name="Kuo A."/>
            <person name="Salamov A."/>
            <person name="Ahrendt S.R."/>
            <person name="Lipzen A."/>
            <person name="Sullivan W."/>
            <person name="Andreopoulos W.B."/>
            <person name="Clum A."/>
            <person name="Lindquist E."/>
            <person name="Daum C."/>
            <person name="Ramamoorthy G.K."/>
            <person name="Gryganskyi A."/>
            <person name="Culley D."/>
            <person name="Magnuson J.K."/>
            <person name="James T.Y."/>
            <person name="O'Malley M.A."/>
            <person name="Stajich J.E."/>
            <person name="Spatafora J.W."/>
            <person name="Visel A."/>
            <person name="Grigoriev I.V."/>
        </authorList>
    </citation>
    <scope>NUCLEOTIDE SEQUENCE [LARGE SCALE GENOMIC DNA]</scope>
    <source>
        <strain evidence="2 3">NRRL 1336</strain>
    </source>
</reference>
<evidence type="ECO:0000313" key="3">
    <source>
        <dbReference type="Proteomes" id="UP000193560"/>
    </source>
</evidence>
<keyword evidence="1" id="KW-0812">Transmembrane</keyword>
<feature type="transmembrane region" description="Helical" evidence="1">
    <location>
        <begin position="21"/>
        <end position="42"/>
    </location>
</feature>
<sequence>MHQQLATQRQHSLSIVFARSMYYLRNFIIVFFIALYFIFLYLPGQWIFCSRDGMGTLVLYDHALLFIIIRLYVTVQKKIDLL</sequence>